<proteinExistence type="predicted"/>
<organism evidence="1 2">
    <name type="scientific">Sinomicrobium weinanense</name>
    <dbReference type="NCBI Taxonomy" id="2842200"/>
    <lineage>
        <taxon>Bacteria</taxon>
        <taxon>Pseudomonadati</taxon>
        <taxon>Bacteroidota</taxon>
        <taxon>Flavobacteriia</taxon>
        <taxon>Flavobacteriales</taxon>
        <taxon>Flavobacteriaceae</taxon>
        <taxon>Sinomicrobium</taxon>
    </lineage>
</organism>
<keyword evidence="2" id="KW-1185">Reference proteome</keyword>
<dbReference type="PROSITE" id="PS51257">
    <property type="entry name" value="PROKAR_LIPOPROTEIN"/>
    <property type="match status" value="1"/>
</dbReference>
<evidence type="ECO:0000313" key="2">
    <source>
        <dbReference type="Proteomes" id="UP000653730"/>
    </source>
</evidence>
<evidence type="ECO:0008006" key="3">
    <source>
        <dbReference type="Google" id="ProtNLM"/>
    </source>
</evidence>
<dbReference type="Gene3D" id="2.60.120.560">
    <property type="entry name" value="Exo-inulinase, domain 1"/>
    <property type="match status" value="1"/>
</dbReference>
<evidence type="ECO:0000313" key="1">
    <source>
        <dbReference type="EMBL" id="MBC9795715.1"/>
    </source>
</evidence>
<comment type="caution">
    <text evidence="1">The sequence shown here is derived from an EMBL/GenBank/DDBJ whole genome shotgun (WGS) entry which is preliminary data.</text>
</comment>
<name>A0A926Q3F8_9FLAO</name>
<protein>
    <recommendedName>
        <fullName evidence="3">DUF1080 domain-containing protein</fullName>
    </recommendedName>
</protein>
<sequence>MKVKNLIITTTAVSLISFLTSCTEREINFDKVHLELVNREIIPTDEKEANTLALNAKEGGGMAVIKNINFDMGTIALELKGENNPGKSFIGIAFNIQNDSTYEAVYFRPFNFRSDRPASREHSIQYISPPHHTWQSLRTKHEGEYEAAYLNPPSPDEWFGIRMKIDSSSVSVYDKSGTELLNINRLEKQASNKIALWTGNNSKGVFKNMRILK</sequence>
<gene>
    <name evidence="1" type="ORF">IBL28_07045</name>
</gene>
<dbReference type="EMBL" id="JACVDC010000014">
    <property type="protein sequence ID" value="MBC9795715.1"/>
    <property type="molecule type" value="Genomic_DNA"/>
</dbReference>
<dbReference type="AlphaFoldDB" id="A0A926Q3F8"/>
<reference evidence="1 2" key="1">
    <citation type="submission" date="2020-09" db="EMBL/GenBank/DDBJ databases">
        <title>Sinomicrobium weinanense sp. nov., a halophilic bacteria isolated from saline-alkali soil.</title>
        <authorList>
            <person name="Wu P."/>
            <person name="Ren H."/>
            <person name="Mei Y."/>
            <person name="Liang Y."/>
            <person name="Chen Z."/>
        </authorList>
    </citation>
    <scope>NUCLEOTIDE SEQUENCE [LARGE SCALE GENOMIC DNA]</scope>
    <source>
        <strain evidence="1 2">FJxs</strain>
    </source>
</reference>
<accession>A0A926Q3F8</accession>
<dbReference type="Proteomes" id="UP000653730">
    <property type="component" value="Unassembled WGS sequence"/>
</dbReference>
<dbReference type="RefSeq" id="WP_187964864.1">
    <property type="nucleotide sequence ID" value="NZ_JACVDC010000014.1"/>
</dbReference>